<proteinExistence type="predicted"/>
<evidence type="ECO:0000313" key="1">
    <source>
        <dbReference type="EMBL" id="NWJ44153.1"/>
    </source>
</evidence>
<dbReference type="EMBL" id="JACASV010000127">
    <property type="protein sequence ID" value="NWJ44153.1"/>
    <property type="molecule type" value="Genomic_DNA"/>
</dbReference>
<organism evidence="1 2">
    <name type="scientific">Marine Group I thaumarchaeote</name>
    <dbReference type="NCBI Taxonomy" id="2511932"/>
    <lineage>
        <taxon>Archaea</taxon>
        <taxon>Nitrososphaerota</taxon>
        <taxon>Marine Group I</taxon>
    </lineage>
</organism>
<dbReference type="Proteomes" id="UP000523105">
    <property type="component" value="Unassembled WGS sequence"/>
</dbReference>
<reference evidence="1 2" key="1">
    <citation type="journal article" date="2019" name="Environ. Microbiol.">
        <title>Genomics insights into ecotype formation of ammonia-oxidizing archaea in the deep ocean.</title>
        <authorList>
            <person name="Wang Y."/>
            <person name="Huang J.M."/>
            <person name="Cui G.J."/>
            <person name="Nunoura T."/>
            <person name="Takaki Y."/>
            <person name="Li W.L."/>
            <person name="Li J."/>
            <person name="Gao Z.M."/>
            <person name="Takai K."/>
            <person name="Zhang A.Q."/>
            <person name="Stepanauskas R."/>
        </authorList>
    </citation>
    <scope>NUCLEOTIDE SEQUENCE [LARGE SCALE GENOMIC DNA]</scope>
    <source>
        <strain evidence="1 2">L15b</strain>
    </source>
</reference>
<evidence type="ECO:0000313" key="2">
    <source>
        <dbReference type="Proteomes" id="UP000523105"/>
    </source>
</evidence>
<protein>
    <submittedName>
        <fullName evidence="1">Uncharacterized protein</fullName>
    </submittedName>
</protein>
<comment type="caution">
    <text evidence="1">The sequence shown here is derived from an EMBL/GenBank/DDBJ whole genome shotgun (WGS) entry which is preliminary data.</text>
</comment>
<accession>A0A7K4MRE1</accession>
<name>A0A7K4MRE1_9ARCH</name>
<dbReference type="AlphaFoldDB" id="A0A7K4MRE1"/>
<sequence length="109" mass="11741">MASEVLKVALKPTCSNSEVKLIDGASGHTYTVLSISICETAGNAETFHLYVDDDDGGTDHYIYHTQALAANATFVHNDRIVIEGTDMLGFITQSSADVDVVVSYLEQTL</sequence>
<gene>
    <name evidence="1" type="ORF">HX837_08160</name>
</gene>